<reference evidence="1 2" key="1">
    <citation type="submission" date="2024-04" db="EMBL/GenBank/DDBJ databases">
        <authorList>
            <consortium name="Genoscope - CEA"/>
            <person name="William W."/>
        </authorList>
    </citation>
    <scope>NUCLEOTIDE SEQUENCE [LARGE SCALE GENOMIC DNA]</scope>
</reference>
<accession>A0AAV2IP87</accession>
<name>A0AAV2IP87_LYMST</name>
<evidence type="ECO:0000313" key="2">
    <source>
        <dbReference type="Proteomes" id="UP001497497"/>
    </source>
</evidence>
<keyword evidence="2" id="KW-1185">Reference proteome</keyword>
<gene>
    <name evidence="1" type="ORF">GSLYS_00020406001</name>
</gene>
<dbReference type="Gene3D" id="1.25.40.10">
    <property type="entry name" value="Tetratricopeptide repeat domain"/>
    <property type="match status" value="1"/>
</dbReference>
<comment type="caution">
    <text evidence="1">The sequence shown here is derived from an EMBL/GenBank/DDBJ whole genome shotgun (WGS) entry which is preliminary data.</text>
</comment>
<sequence length="114" mass="13378">MLNFYTWIQFKLENDKKAKETNDEALTRTYWKNITSIVSRAYILWTDGDDIEAKHCLAKVEVLKKSSEGDKLMTEVEAEMVYAYSRLGGAENLTHAIELYTKVLLMQPDKYFWK</sequence>
<dbReference type="Proteomes" id="UP001497497">
    <property type="component" value="Unassembled WGS sequence"/>
</dbReference>
<dbReference type="EMBL" id="CAXITT010000897">
    <property type="protein sequence ID" value="CAL1547073.1"/>
    <property type="molecule type" value="Genomic_DNA"/>
</dbReference>
<dbReference type="AlphaFoldDB" id="A0AAV2IP87"/>
<proteinExistence type="predicted"/>
<protein>
    <submittedName>
        <fullName evidence="1">Uncharacterized protein</fullName>
    </submittedName>
</protein>
<organism evidence="1 2">
    <name type="scientific">Lymnaea stagnalis</name>
    <name type="common">Great pond snail</name>
    <name type="synonym">Helix stagnalis</name>
    <dbReference type="NCBI Taxonomy" id="6523"/>
    <lineage>
        <taxon>Eukaryota</taxon>
        <taxon>Metazoa</taxon>
        <taxon>Spiralia</taxon>
        <taxon>Lophotrochozoa</taxon>
        <taxon>Mollusca</taxon>
        <taxon>Gastropoda</taxon>
        <taxon>Heterobranchia</taxon>
        <taxon>Euthyneura</taxon>
        <taxon>Panpulmonata</taxon>
        <taxon>Hygrophila</taxon>
        <taxon>Lymnaeoidea</taxon>
        <taxon>Lymnaeidae</taxon>
        <taxon>Lymnaea</taxon>
    </lineage>
</organism>
<dbReference type="InterPro" id="IPR011990">
    <property type="entry name" value="TPR-like_helical_dom_sf"/>
</dbReference>
<evidence type="ECO:0000313" key="1">
    <source>
        <dbReference type="EMBL" id="CAL1547073.1"/>
    </source>
</evidence>